<evidence type="ECO:0000313" key="3">
    <source>
        <dbReference type="Proteomes" id="UP000238836"/>
    </source>
</evidence>
<keyword evidence="3" id="KW-1185">Reference proteome</keyword>
<sequence>MRFSEMDKETLTETIRQLEQEEKWAREHGLDSQVHIISQKRKLARSYLVDPATIPPKRWYAVEGETRRFYVDYLNGVMAWGNWEGTEDWVALPLAVLKS</sequence>
<evidence type="ECO:0000313" key="2">
    <source>
        <dbReference type="EMBL" id="PRZ14839.1"/>
    </source>
</evidence>
<dbReference type="InterPro" id="IPR036289">
    <property type="entry name" value="YfhH"/>
</dbReference>
<dbReference type="InterPro" id="IPR014938">
    <property type="entry name" value="YfhH-like"/>
</dbReference>
<reference evidence="2 3" key="1">
    <citation type="submission" date="2018-03" db="EMBL/GenBank/DDBJ databases">
        <title>Genomic Encyclopedia of Archaeal and Bacterial Type Strains, Phase II (KMG-II): from individual species to whole genera.</title>
        <authorList>
            <person name="Goeker M."/>
        </authorList>
    </citation>
    <scope>NUCLEOTIDE SEQUENCE [LARGE SCALE GENOMIC DNA]</scope>
    <source>
        <strain evidence="2 3">RHA1</strain>
    </source>
</reference>
<dbReference type="Gene3D" id="1.10.287.880">
    <property type="entry name" value="Hypothetical protein YfhH domain"/>
    <property type="match status" value="1"/>
</dbReference>
<dbReference type="SUPFAM" id="SSF101697">
    <property type="entry name" value="Hypothetical protein YfhH"/>
    <property type="match status" value="1"/>
</dbReference>
<dbReference type="Pfam" id="PF08838">
    <property type="entry name" value="DUF1811"/>
    <property type="match status" value="1"/>
</dbReference>
<feature type="coiled-coil region" evidence="1">
    <location>
        <begin position="1"/>
        <end position="28"/>
    </location>
</feature>
<name>A0ABX5EPN8_9BACL</name>
<accession>A0ABX5EPN8</accession>
<organism evidence="2 3">
    <name type="scientific">Laceyella sediminis</name>
    <dbReference type="NCBI Taxonomy" id="573074"/>
    <lineage>
        <taxon>Bacteria</taxon>
        <taxon>Bacillati</taxon>
        <taxon>Bacillota</taxon>
        <taxon>Bacilli</taxon>
        <taxon>Bacillales</taxon>
        <taxon>Thermoactinomycetaceae</taxon>
        <taxon>Laceyella</taxon>
    </lineage>
</organism>
<dbReference type="Gene3D" id="2.30.30.340">
    <property type="entry name" value="Hypothetical protein YfhH like domains"/>
    <property type="match status" value="1"/>
</dbReference>
<dbReference type="EMBL" id="PVTZ01000005">
    <property type="protein sequence ID" value="PRZ14839.1"/>
    <property type="molecule type" value="Genomic_DNA"/>
</dbReference>
<proteinExistence type="predicted"/>
<dbReference type="Proteomes" id="UP000238836">
    <property type="component" value="Unassembled WGS sequence"/>
</dbReference>
<protein>
    <submittedName>
        <fullName evidence="2">Uncharacterized protein DUF1811</fullName>
    </submittedName>
</protein>
<comment type="caution">
    <text evidence="2">The sequence shown here is derived from an EMBL/GenBank/DDBJ whole genome shotgun (WGS) entry which is preliminary data.</text>
</comment>
<keyword evidence="1" id="KW-0175">Coiled coil</keyword>
<gene>
    <name evidence="2" type="ORF">CLV36_105154</name>
</gene>
<evidence type="ECO:0000256" key="1">
    <source>
        <dbReference type="SAM" id="Coils"/>
    </source>
</evidence>
<dbReference type="RefSeq" id="WP_106342314.1">
    <property type="nucleotide sequence ID" value="NZ_PVTZ01000005.1"/>
</dbReference>